<keyword evidence="5" id="KW-0479">Metal-binding</keyword>
<dbReference type="GO" id="GO:0004523">
    <property type="term" value="F:RNA-DNA hybrid ribonuclease activity"/>
    <property type="evidence" value="ECO:0007669"/>
    <property type="project" value="UniProtKB-EC"/>
</dbReference>
<evidence type="ECO:0000313" key="10">
    <source>
        <dbReference type="Proteomes" id="UP001175228"/>
    </source>
</evidence>
<gene>
    <name evidence="9" type="ORF">EDD18DRAFT_325564</name>
</gene>
<keyword evidence="6" id="KW-0255">Endonuclease</keyword>
<dbReference type="PANTHER" id="PTHR10642">
    <property type="entry name" value="RIBONUCLEASE H1"/>
    <property type="match status" value="1"/>
</dbReference>
<feature type="domain" description="RNase H type-1" evidence="8">
    <location>
        <begin position="57"/>
        <end position="238"/>
    </location>
</feature>
<accession>A0AA39UVK8</accession>
<protein>
    <recommendedName>
        <fullName evidence="3">ribonuclease H</fullName>
        <ecNumber evidence="3">3.1.26.4</ecNumber>
    </recommendedName>
</protein>
<dbReference type="CDD" id="cd13934">
    <property type="entry name" value="RNase_H_Dikarya_like"/>
    <property type="match status" value="1"/>
</dbReference>
<keyword evidence="10" id="KW-1185">Reference proteome</keyword>
<sequence>MVYPSIINREFIPYKSDSLYQWATRDQLVTCTHCARYFAACFACPCSVNDPRLYNPCHNFKLVFTDGACSNNGQPYATSGIGISMGTVSEYRWSIPIDESIDRGKSRTSQRAELLAAIYGLKKINEADIYEAESIRKHGSPAYNSHLKVGVLGHAYYVPHYVVVTDSRYVAEGMTKWLPEWKKNSWKNSRGEEPTNIDLFAELDNLVMRYEMMGYQVGFWKIGREDNHEADSLAKQAA</sequence>
<dbReference type="GO" id="GO:0046872">
    <property type="term" value="F:metal ion binding"/>
    <property type="evidence" value="ECO:0007669"/>
    <property type="project" value="UniProtKB-KW"/>
</dbReference>
<evidence type="ECO:0000256" key="3">
    <source>
        <dbReference type="ARBA" id="ARBA00012180"/>
    </source>
</evidence>
<proteinExistence type="inferred from homology"/>
<evidence type="ECO:0000256" key="7">
    <source>
        <dbReference type="ARBA" id="ARBA00022801"/>
    </source>
</evidence>
<evidence type="ECO:0000313" key="9">
    <source>
        <dbReference type="EMBL" id="KAK0505122.1"/>
    </source>
</evidence>
<comment type="caution">
    <text evidence="9">The sequence shown here is derived from an EMBL/GenBank/DDBJ whole genome shotgun (WGS) entry which is preliminary data.</text>
</comment>
<dbReference type="Proteomes" id="UP001175228">
    <property type="component" value="Unassembled WGS sequence"/>
</dbReference>
<name>A0AA39UVK8_9AGAR</name>
<comment type="catalytic activity">
    <reaction evidence="1">
        <text>Endonucleolytic cleavage to 5'-phosphomonoester.</text>
        <dbReference type="EC" id="3.1.26.4"/>
    </reaction>
</comment>
<organism evidence="9 10">
    <name type="scientific">Armillaria luteobubalina</name>
    <dbReference type="NCBI Taxonomy" id="153913"/>
    <lineage>
        <taxon>Eukaryota</taxon>
        <taxon>Fungi</taxon>
        <taxon>Dikarya</taxon>
        <taxon>Basidiomycota</taxon>
        <taxon>Agaricomycotina</taxon>
        <taxon>Agaricomycetes</taxon>
        <taxon>Agaricomycetidae</taxon>
        <taxon>Agaricales</taxon>
        <taxon>Marasmiineae</taxon>
        <taxon>Physalacriaceae</taxon>
        <taxon>Armillaria</taxon>
    </lineage>
</organism>
<dbReference type="PROSITE" id="PS50879">
    <property type="entry name" value="RNASE_H_1"/>
    <property type="match status" value="1"/>
</dbReference>
<comment type="similarity">
    <text evidence="2">Belongs to the RNase H family.</text>
</comment>
<evidence type="ECO:0000256" key="2">
    <source>
        <dbReference type="ARBA" id="ARBA00005300"/>
    </source>
</evidence>
<dbReference type="Pfam" id="PF00075">
    <property type="entry name" value="RNase_H"/>
    <property type="match status" value="1"/>
</dbReference>
<evidence type="ECO:0000256" key="1">
    <source>
        <dbReference type="ARBA" id="ARBA00000077"/>
    </source>
</evidence>
<dbReference type="Gene3D" id="3.30.420.10">
    <property type="entry name" value="Ribonuclease H-like superfamily/Ribonuclease H"/>
    <property type="match status" value="1"/>
</dbReference>
<evidence type="ECO:0000256" key="6">
    <source>
        <dbReference type="ARBA" id="ARBA00022759"/>
    </source>
</evidence>
<dbReference type="InterPro" id="IPR036397">
    <property type="entry name" value="RNaseH_sf"/>
</dbReference>
<reference evidence="9" key="1">
    <citation type="submission" date="2023-06" db="EMBL/GenBank/DDBJ databases">
        <authorList>
            <consortium name="Lawrence Berkeley National Laboratory"/>
            <person name="Ahrendt S."/>
            <person name="Sahu N."/>
            <person name="Indic B."/>
            <person name="Wong-Bajracharya J."/>
            <person name="Merenyi Z."/>
            <person name="Ke H.-M."/>
            <person name="Monk M."/>
            <person name="Kocsube S."/>
            <person name="Drula E."/>
            <person name="Lipzen A."/>
            <person name="Balint B."/>
            <person name="Henrissat B."/>
            <person name="Andreopoulos B."/>
            <person name="Martin F.M."/>
            <person name="Harder C.B."/>
            <person name="Rigling D."/>
            <person name="Ford K.L."/>
            <person name="Foster G.D."/>
            <person name="Pangilinan J."/>
            <person name="Papanicolaou A."/>
            <person name="Barry K."/>
            <person name="LaButti K."/>
            <person name="Viragh M."/>
            <person name="Koriabine M."/>
            <person name="Yan M."/>
            <person name="Riley R."/>
            <person name="Champramary S."/>
            <person name="Plett K.L."/>
            <person name="Tsai I.J."/>
            <person name="Slot J."/>
            <person name="Sipos G."/>
            <person name="Plett J."/>
            <person name="Nagy L.G."/>
            <person name="Grigoriev I.V."/>
        </authorList>
    </citation>
    <scope>NUCLEOTIDE SEQUENCE</scope>
    <source>
        <strain evidence="9">HWK02</strain>
    </source>
</reference>
<evidence type="ECO:0000259" key="8">
    <source>
        <dbReference type="PROSITE" id="PS50879"/>
    </source>
</evidence>
<dbReference type="SUPFAM" id="SSF53098">
    <property type="entry name" value="Ribonuclease H-like"/>
    <property type="match status" value="1"/>
</dbReference>
<keyword evidence="4" id="KW-0540">Nuclease</keyword>
<dbReference type="EC" id="3.1.26.4" evidence="3"/>
<dbReference type="InterPro" id="IPR050092">
    <property type="entry name" value="RNase_H"/>
</dbReference>
<dbReference type="AlphaFoldDB" id="A0AA39UVK8"/>
<evidence type="ECO:0000256" key="5">
    <source>
        <dbReference type="ARBA" id="ARBA00022723"/>
    </source>
</evidence>
<keyword evidence="7" id="KW-0378">Hydrolase</keyword>
<dbReference type="InterPro" id="IPR002156">
    <property type="entry name" value="RNaseH_domain"/>
</dbReference>
<dbReference type="GO" id="GO:0003676">
    <property type="term" value="F:nucleic acid binding"/>
    <property type="evidence" value="ECO:0007669"/>
    <property type="project" value="InterPro"/>
</dbReference>
<dbReference type="PANTHER" id="PTHR10642:SF26">
    <property type="entry name" value="RIBONUCLEASE H1"/>
    <property type="match status" value="1"/>
</dbReference>
<dbReference type="InterPro" id="IPR012337">
    <property type="entry name" value="RNaseH-like_sf"/>
</dbReference>
<evidence type="ECO:0000256" key="4">
    <source>
        <dbReference type="ARBA" id="ARBA00022722"/>
    </source>
</evidence>
<dbReference type="GO" id="GO:0043137">
    <property type="term" value="P:DNA replication, removal of RNA primer"/>
    <property type="evidence" value="ECO:0007669"/>
    <property type="project" value="TreeGrafter"/>
</dbReference>
<dbReference type="EMBL" id="JAUEPU010000002">
    <property type="protein sequence ID" value="KAK0505122.1"/>
    <property type="molecule type" value="Genomic_DNA"/>
</dbReference>